<evidence type="ECO:0000313" key="7">
    <source>
        <dbReference type="EMBL" id="SHH15157.1"/>
    </source>
</evidence>
<evidence type="ECO:0000256" key="1">
    <source>
        <dbReference type="ARBA" id="ARBA00001974"/>
    </source>
</evidence>
<evidence type="ECO:0000256" key="4">
    <source>
        <dbReference type="SAM" id="Phobius"/>
    </source>
</evidence>
<proteinExistence type="predicted"/>
<dbReference type="Pfam" id="PF03486">
    <property type="entry name" value="HI0933_like"/>
    <property type="match status" value="1"/>
</dbReference>
<protein>
    <recommendedName>
        <fullName evidence="9">Flavoprotein, HI0933 family</fullName>
    </recommendedName>
</protein>
<dbReference type="NCBIfam" id="TIGR00275">
    <property type="entry name" value="aminoacetone oxidase family FAD-binding enzyme"/>
    <property type="match status" value="1"/>
</dbReference>
<dbReference type="InterPro" id="IPR055178">
    <property type="entry name" value="RsdA/BaiN/AoA(So)-like_dom"/>
</dbReference>
<dbReference type="Gene3D" id="1.10.8.260">
    <property type="entry name" value="HI0933 insert domain-like"/>
    <property type="match status" value="1"/>
</dbReference>
<sequence length="392" mass="42711">MDYDVVIIGGGAAGLFCAFMAGRRGRRVLVIEHANRVGKKILMSGGGRCNFTNLDVRPDRYLGANPHFCKSALARYKPEAFIALVDAHGIAWHEKELGQLFCDDSSKQIVQMLLTECAEAGVRIETSCSVQRVQPREPGFALNTSLGPVNAAKLVVASGGLSIPSMGATGYGYELARQFGHSIRPTRAGLVPLTLSGKPLEQWQDLSGLSLPVEAECEGTSFRNAMLVTHRGLSGPAMLQISSYWQPGQRLRINLMPDEDALAWLQAARRDRPQAELKTVLTPALPKRFAQRFCETQNLDARPLKQYRDADLQAIAAALHQWPVVPNGTEGYRTAEVTLGGVDTDELSSSTMESKRMPGLHFIGEVMDVTGWLGGYNFHWAWASAKAAADAC</sequence>
<keyword evidence="8" id="KW-1185">Reference proteome</keyword>
<dbReference type="Gene3D" id="2.40.30.10">
    <property type="entry name" value="Translation factors"/>
    <property type="match status" value="1"/>
</dbReference>
<keyword evidence="4" id="KW-0472">Membrane</keyword>
<dbReference type="Pfam" id="PF22780">
    <property type="entry name" value="HI0933_like_1st"/>
    <property type="match status" value="1"/>
</dbReference>
<accession>A0A1M5QLY2</accession>
<dbReference type="PRINTS" id="PR00411">
    <property type="entry name" value="PNDRDTASEI"/>
</dbReference>
<dbReference type="InterPro" id="IPR036188">
    <property type="entry name" value="FAD/NAD-bd_sf"/>
</dbReference>
<keyword evidence="4" id="KW-1133">Transmembrane helix</keyword>
<dbReference type="OrthoDB" id="9773233at2"/>
<evidence type="ECO:0000256" key="3">
    <source>
        <dbReference type="ARBA" id="ARBA00022827"/>
    </source>
</evidence>
<evidence type="ECO:0000313" key="8">
    <source>
        <dbReference type="Proteomes" id="UP000199758"/>
    </source>
</evidence>
<dbReference type="STRING" id="490188.SAMN04488068_2706"/>
<keyword evidence="2" id="KW-0285">Flavoprotein</keyword>
<dbReference type="EMBL" id="FQWZ01000006">
    <property type="protein sequence ID" value="SHH15157.1"/>
    <property type="molecule type" value="Genomic_DNA"/>
</dbReference>
<feature type="domain" description="RsdA/BaiN/AoA(So)-like Rossmann fold-like" evidence="5">
    <location>
        <begin position="4"/>
        <end position="390"/>
    </location>
</feature>
<feature type="domain" description="RsdA/BaiN/AoA(So)-like insert" evidence="6">
    <location>
        <begin position="187"/>
        <end position="337"/>
    </location>
</feature>
<feature type="transmembrane region" description="Helical" evidence="4">
    <location>
        <begin position="6"/>
        <end position="22"/>
    </location>
</feature>
<dbReference type="InterPro" id="IPR023166">
    <property type="entry name" value="BaiN-like_dom_sf"/>
</dbReference>
<evidence type="ECO:0008006" key="9">
    <source>
        <dbReference type="Google" id="ProtNLM"/>
    </source>
</evidence>
<dbReference type="PANTHER" id="PTHR42887:SF2">
    <property type="entry name" value="OS12G0638800 PROTEIN"/>
    <property type="match status" value="1"/>
</dbReference>
<name>A0A1M5QLY2_9GAMM</name>
<reference evidence="7 8" key="1">
    <citation type="submission" date="2016-11" db="EMBL/GenBank/DDBJ databases">
        <authorList>
            <person name="Jaros S."/>
            <person name="Januszkiewicz K."/>
            <person name="Wedrychowicz H."/>
        </authorList>
    </citation>
    <scope>NUCLEOTIDE SEQUENCE [LARGE SCALE GENOMIC DNA]</scope>
    <source>
        <strain evidence="7 8">CGMCC 1.7049</strain>
    </source>
</reference>
<dbReference type="SUPFAM" id="SSF51905">
    <property type="entry name" value="FAD/NAD(P)-binding domain"/>
    <property type="match status" value="1"/>
</dbReference>
<dbReference type="PANTHER" id="PTHR42887">
    <property type="entry name" value="OS12G0638800 PROTEIN"/>
    <property type="match status" value="1"/>
</dbReference>
<keyword evidence="3" id="KW-0274">FAD</keyword>
<organism evidence="7 8">
    <name type="scientific">Hydrocarboniphaga daqingensis</name>
    <dbReference type="NCBI Taxonomy" id="490188"/>
    <lineage>
        <taxon>Bacteria</taxon>
        <taxon>Pseudomonadati</taxon>
        <taxon>Pseudomonadota</taxon>
        <taxon>Gammaproteobacteria</taxon>
        <taxon>Nevskiales</taxon>
        <taxon>Nevskiaceae</taxon>
        <taxon>Hydrocarboniphaga</taxon>
    </lineage>
</organism>
<dbReference type="InterPro" id="IPR057661">
    <property type="entry name" value="RsdA/BaiN/AoA(So)_Rossmann"/>
</dbReference>
<keyword evidence="4" id="KW-0812">Transmembrane</keyword>
<dbReference type="AlphaFoldDB" id="A0A1M5QLY2"/>
<dbReference type="Proteomes" id="UP000199758">
    <property type="component" value="Unassembled WGS sequence"/>
</dbReference>
<evidence type="ECO:0000259" key="5">
    <source>
        <dbReference type="Pfam" id="PF03486"/>
    </source>
</evidence>
<gene>
    <name evidence="7" type="ORF">SAMN04488068_2706</name>
</gene>
<evidence type="ECO:0000259" key="6">
    <source>
        <dbReference type="Pfam" id="PF22780"/>
    </source>
</evidence>
<dbReference type="SUPFAM" id="SSF160996">
    <property type="entry name" value="HI0933 insert domain-like"/>
    <property type="match status" value="1"/>
</dbReference>
<dbReference type="Gene3D" id="3.50.50.60">
    <property type="entry name" value="FAD/NAD(P)-binding domain"/>
    <property type="match status" value="1"/>
</dbReference>
<dbReference type="InterPro" id="IPR004792">
    <property type="entry name" value="BaiN-like"/>
</dbReference>
<comment type="cofactor">
    <cofactor evidence="1">
        <name>FAD</name>
        <dbReference type="ChEBI" id="CHEBI:57692"/>
    </cofactor>
</comment>
<evidence type="ECO:0000256" key="2">
    <source>
        <dbReference type="ARBA" id="ARBA00022630"/>
    </source>
</evidence>